<dbReference type="KEGG" id="thyd:TTHT_0369"/>
<dbReference type="GO" id="GO:0016887">
    <property type="term" value="F:ATP hydrolysis activity"/>
    <property type="evidence" value="ECO:0007669"/>
    <property type="project" value="InterPro"/>
</dbReference>
<dbReference type="Pfam" id="PF13401">
    <property type="entry name" value="AAA_22"/>
    <property type="match status" value="1"/>
</dbReference>
<protein>
    <recommendedName>
        <fullName evidence="1">ORC1/DEAH AAA+ ATPase domain-containing protein</fullName>
    </recommendedName>
</protein>
<dbReference type="RefSeq" id="WP_201328317.1">
    <property type="nucleotide sequence ID" value="NZ_AP017470.1"/>
</dbReference>
<keyword evidence="3" id="KW-1185">Reference proteome</keyword>
<dbReference type="PANTHER" id="PTHR35894">
    <property type="entry name" value="GENERAL SECRETION PATHWAY PROTEIN A-RELATED"/>
    <property type="match status" value="1"/>
</dbReference>
<feature type="domain" description="ORC1/DEAH AAA+ ATPase" evidence="1">
    <location>
        <begin position="61"/>
        <end position="189"/>
    </location>
</feature>
<dbReference type="InterPro" id="IPR027417">
    <property type="entry name" value="P-loop_NTPase"/>
</dbReference>
<dbReference type="Proteomes" id="UP000595564">
    <property type="component" value="Chromosome"/>
</dbReference>
<dbReference type="EMBL" id="AP017470">
    <property type="protein sequence ID" value="BBB31985.1"/>
    <property type="molecule type" value="Genomic_DNA"/>
</dbReference>
<dbReference type="SUPFAM" id="SSF52540">
    <property type="entry name" value="P-loop containing nucleoside triphosphate hydrolases"/>
    <property type="match status" value="1"/>
</dbReference>
<sequence length="539" mass="61577">MDKNVENKEKKIPAYLRYWGLKKNPFALAPDPDMMYMSRQHQECLLRLKFTVVSGKGGALLISENAGDGKTTLLKKFMETIKEDVGTEVKIAFLDHPTLSVNEMLAEIARQFGVEGIDVTNKISILNSMKQKLKELKDNGYKNVVIIDEGQMLANNPEMLQELRILMNLVHEGEFLLSFILSGQKPLEPAIRNMPEFWQRLPVRFFLRNLDYSDTKRLIQHRIKMAGGDASKIFSETAYKGIYNFSEGTPRVILSIADLALVIGHSMYSKKIDFAEISQAAGDMNKGGESYHYFKYLDDETVDKLEEEKIKCPFCNTFIDKDLVYCPNCNSLVNKDENQKMYKCDSCGMLNLEGQMFCSFCGNLLLKMCPQCGFHNPVGRKSCEGCGYIFGDNGGTKNMLKQFKNSIITNFSKYTDVSEVKHMFSNEEPLMLVKPKLTFKGFSPNFKYIDGGTKQIKNFHCSFILTTGGISFLGKKDSFYIPFHQIEKIETTVEKKPRFIVRIRNSEKRILFTLPFRDSQKSQLIIILNKYLSGLKEVL</sequence>
<organism evidence="2 3">
    <name type="scientific">Thermotomaculum hydrothermale</name>
    <dbReference type="NCBI Taxonomy" id="981385"/>
    <lineage>
        <taxon>Bacteria</taxon>
        <taxon>Pseudomonadati</taxon>
        <taxon>Acidobacteriota</taxon>
        <taxon>Holophagae</taxon>
        <taxon>Thermotomaculales</taxon>
        <taxon>Thermotomaculaceae</taxon>
        <taxon>Thermotomaculum</taxon>
    </lineage>
</organism>
<gene>
    <name evidence="2" type="ORF">TTHT_0369</name>
</gene>
<evidence type="ECO:0000313" key="3">
    <source>
        <dbReference type="Proteomes" id="UP000595564"/>
    </source>
</evidence>
<dbReference type="InterPro" id="IPR052026">
    <property type="entry name" value="ExeA_AAA_ATPase_DNA-bind"/>
</dbReference>
<dbReference type="AlphaFoldDB" id="A0A7R6PWM4"/>
<accession>A0A7R6PWM4</accession>
<dbReference type="PANTHER" id="PTHR35894:SF1">
    <property type="entry name" value="PHOSPHORIBULOKINASE _ URIDINE KINASE FAMILY"/>
    <property type="match status" value="1"/>
</dbReference>
<proteinExistence type="predicted"/>
<dbReference type="Gene3D" id="3.40.50.300">
    <property type="entry name" value="P-loop containing nucleotide triphosphate hydrolases"/>
    <property type="match status" value="1"/>
</dbReference>
<name>A0A7R6PWM4_9BACT</name>
<evidence type="ECO:0000313" key="2">
    <source>
        <dbReference type="EMBL" id="BBB31985.1"/>
    </source>
</evidence>
<dbReference type="InterPro" id="IPR049945">
    <property type="entry name" value="AAA_22"/>
</dbReference>
<reference evidence="2 3" key="1">
    <citation type="journal article" date="2012" name="Extremophiles">
        <title>Thermotomaculum hydrothermale gen. nov., sp. nov., a novel heterotrophic thermophile within the phylum Acidobacteria from a deep-sea hydrothermal vent chimney in the Southern Okinawa Trough.</title>
        <authorList>
            <person name="Izumi H."/>
            <person name="Nunoura T."/>
            <person name="Miyazaki M."/>
            <person name="Mino S."/>
            <person name="Toki T."/>
            <person name="Takai K."/>
            <person name="Sako Y."/>
            <person name="Sawabe T."/>
            <person name="Nakagawa S."/>
        </authorList>
    </citation>
    <scope>NUCLEOTIDE SEQUENCE [LARGE SCALE GENOMIC DNA]</scope>
    <source>
        <strain evidence="2 3">AC55</strain>
    </source>
</reference>
<evidence type="ECO:0000259" key="1">
    <source>
        <dbReference type="Pfam" id="PF13401"/>
    </source>
</evidence>